<reference evidence="1 2" key="1">
    <citation type="submission" date="2018-12" db="EMBL/GenBank/DDBJ databases">
        <title>Genome Sequence of Candidatus Viridilinea halotolerans isolated from saline sulfide-rich spring.</title>
        <authorList>
            <person name="Grouzdev D.S."/>
            <person name="Burganskaya E.I."/>
            <person name="Krutkina M.S."/>
            <person name="Sukhacheva M.V."/>
            <person name="Gorlenko V.M."/>
        </authorList>
    </citation>
    <scope>NUCLEOTIDE SEQUENCE [LARGE SCALE GENOMIC DNA]</scope>
    <source>
        <strain evidence="1">Chok-6</strain>
    </source>
</reference>
<gene>
    <name evidence="1" type="ORF">EI684_21485</name>
</gene>
<proteinExistence type="predicted"/>
<evidence type="ECO:0000313" key="1">
    <source>
        <dbReference type="EMBL" id="RRR66042.1"/>
    </source>
</evidence>
<accession>A0A426TRG8</accession>
<dbReference type="EMBL" id="RSAS01000889">
    <property type="protein sequence ID" value="RRR66042.1"/>
    <property type="molecule type" value="Genomic_DNA"/>
</dbReference>
<organism evidence="1 2">
    <name type="scientific">Candidatus Viridilinea halotolerans</name>
    <dbReference type="NCBI Taxonomy" id="2491704"/>
    <lineage>
        <taxon>Bacteria</taxon>
        <taxon>Bacillati</taxon>
        <taxon>Chloroflexota</taxon>
        <taxon>Chloroflexia</taxon>
        <taxon>Chloroflexales</taxon>
        <taxon>Chloroflexineae</taxon>
        <taxon>Oscillochloridaceae</taxon>
        <taxon>Candidatus Viridilinea</taxon>
    </lineage>
</organism>
<protein>
    <submittedName>
        <fullName evidence="1">Uncharacterized protein</fullName>
    </submittedName>
</protein>
<comment type="caution">
    <text evidence="1">The sequence shown here is derived from an EMBL/GenBank/DDBJ whole genome shotgun (WGS) entry which is preliminary data.</text>
</comment>
<name>A0A426TRG8_9CHLR</name>
<dbReference type="Proteomes" id="UP000280307">
    <property type="component" value="Unassembled WGS sequence"/>
</dbReference>
<evidence type="ECO:0000313" key="2">
    <source>
        <dbReference type="Proteomes" id="UP000280307"/>
    </source>
</evidence>
<dbReference type="AlphaFoldDB" id="A0A426TRG8"/>
<sequence length="59" mass="6597">MTRNAILQSYEAQYELLERYNLTPSELEASIQVQTPRLEEEQDGGILILLAQDAMEGGG</sequence>